<dbReference type="Pfam" id="PF03390">
    <property type="entry name" value="2HCT"/>
    <property type="match status" value="1"/>
</dbReference>
<keyword evidence="1" id="KW-0812">Transmembrane</keyword>
<reference evidence="2 3" key="1">
    <citation type="submission" date="2019-06" db="EMBL/GenBank/DDBJ databases">
        <title>Whole genome shotgun sequence of Glutamicibacter nicotianae NBRC 14234.</title>
        <authorList>
            <person name="Hosoyama A."/>
            <person name="Uohara A."/>
            <person name="Ohji S."/>
            <person name="Ichikawa N."/>
        </authorList>
    </citation>
    <scope>NUCLEOTIDE SEQUENCE [LARGE SCALE GENOMIC DNA]</scope>
    <source>
        <strain evidence="2 3">NBRC 14234</strain>
    </source>
</reference>
<proteinExistence type="predicted"/>
<feature type="transmembrane region" description="Helical" evidence="1">
    <location>
        <begin position="233"/>
        <end position="254"/>
    </location>
</feature>
<feature type="transmembrane region" description="Helical" evidence="1">
    <location>
        <begin position="450"/>
        <end position="468"/>
    </location>
</feature>
<dbReference type="PANTHER" id="PTHR40033">
    <property type="entry name" value="NA(+)-MALATE SYMPORTER"/>
    <property type="match status" value="1"/>
</dbReference>
<gene>
    <name evidence="2" type="ORF">ANI01nite_29250</name>
</gene>
<feature type="transmembrane region" description="Helical" evidence="1">
    <location>
        <begin position="288"/>
        <end position="308"/>
    </location>
</feature>
<feature type="transmembrane region" description="Helical" evidence="1">
    <location>
        <begin position="100"/>
        <end position="120"/>
    </location>
</feature>
<dbReference type="PIRSF" id="PIRSF005348">
    <property type="entry name" value="YxkH"/>
    <property type="match status" value="1"/>
</dbReference>
<evidence type="ECO:0000256" key="1">
    <source>
        <dbReference type="SAM" id="Phobius"/>
    </source>
</evidence>
<dbReference type="RefSeq" id="WP_141358828.1">
    <property type="nucleotide sequence ID" value="NZ_BAAAWM010000001.1"/>
</dbReference>
<dbReference type="PANTHER" id="PTHR40033:SF1">
    <property type="entry name" value="CITRATE-SODIUM SYMPORTER"/>
    <property type="match status" value="1"/>
</dbReference>
<dbReference type="Proteomes" id="UP000316242">
    <property type="component" value="Unassembled WGS sequence"/>
</dbReference>
<dbReference type="InterPro" id="IPR004679">
    <property type="entry name" value="2-OHcarboxylate_transport"/>
</dbReference>
<keyword evidence="1" id="KW-0472">Membrane</keyword>
<evidence type="ECO:0000313" key="3">
    <source>
        <dbReference type="Proteomes" id="UP000316242"/>
    </source>
</evidence>
<feature type="transmembrane region" description="Helical" evidence="1">
    <location>
        <begin position="140"/>
        <end position="158"/>
    </location>
</feature>
<keyword evidence="3" id="KW-1185">Reference proteome</keyword>
<name>A0ABQ0RPH8_GLUNI</name>
<feature type="transmembrane region" description="Helical" evidence="1">
    <location>
        <begin position="383"/>
        <end position="405"/>
    </location>
</feature>
<dbReference type="EMBL" id="BJNE01000017">
    <property type="protein sequence ID" value="GEC13722.1"/>
    <property type="molecule type" value="Genomic_DNA"/>
</dbReference>
<evidence type="ECO:0000313" key="2">
    <source>
        <dbReference type="EMBL" id="GEC13722.1"/>
    </source>
</evidence>
<feature type="transmembrane region" description="Helical" evidence="1">
    <location>
        <begin position="191"/>
        <end position="212"/>
    </location>
</feature>
<accession>A0ABQ0RPH8</accession>
<feature type="transmembrane region" description="Helical" evidence="1">
    <location>
        <begin position="165"/>
        <end position="185"/>
    </location>
</feature>
<feature type="transmembrane region" description="Helical" evidence="1">
    <location>
        <begin position="72"/>
        <end position="93"/>
    </location>
</feature>
<feature type="transmembrane region" description="Helical" evidence="1">
    <location>
        <begin position="351"/>
        <end position="371"/>
    </location>
</feature>
<comment type="caution">
    <text evidence="2">The sequence shown here is derived from an EMBL/GenBank/DDBJ whole genome shotgun (WGS) entry which is preliminary data.</text>
</comment>
<protein>
    <submittedName>
        <fullName evidence="2">Citrate:sodium symporter</fullName>
    </submittedName>
</protein>
<feature type="transmembrane region" description="Helical" evidence="1">
    <location>
        <begin position="320"/>
        <end position="339"/>
    </location>
</feature>
<feature type="transmembrane region" description="Helical" evidence="1">
    <location>
        <begin position="43"/>
        <end position="66"/>
    </location>
</feature>
<organism evidence="2 3">
    <name type="scientific">Glutamicibacter nicotianae</name>
    <name type="common">Arthrobacter nicotianae</name>
    <dbReference type="NCBI Taxonomy" id="37929"/>
    <lineage>
        <taxon>Bacteria</taxon>
        <taxon>Bacillati</taxon>
        <taxon>Actinomycetota</taxon>
        <taxon>Actinomycetes</taxon>
        <taxon>Micrococcales</taxon>
        <taxon>Micrococcaceae</taxon>
        <taxon>Glutamicibacter</taxon>
    </lineage>
</organism>
<keyword evidence="1" id="KW-1133">Transmembrane helix</keyword>
<sequence>MSKTNQEAQLPRPVQDEDQDVLQRLNEKAQLPKGSHHSNPRHFAIAGMPIWLYVIMAAVVLIAAVTGNLPGGMLPGFAVSMLLGGLLIWFGNLFPVVRDFGLPTILCTFIPALVIFYGFMPEAIITVVTDFVTTHGFLDFFVAAVIAGSILGAPRALLIKAGPRFAIPLLACILLAFTLTGVVGAATGYGFWTSVLTVAAPVMAGGLGLGAVPMSEMYAARTGQDSSAFMGDLMSAVVVANIFCILFAGILNGLGKRKQLFVGFSGNGELMRFKGKSKELVTPPKRTVASFLTLGKGLALTAVLFVLGELLGAYFEILHPYAWMIIAASALKIFGLLPKDLEEATTDWGEMITAVMVPALLVGVSISFIDINEVLASLGDPMFMVLVVFTVMVAGAVAGLVGWLLKFNFVEAAITPGLVMADTGGSGDVSVLSAAERMHLMPFAALSTRIGGAFVLFLTTLLVPFLPVG</sequence>